<comment type="caution">
    <text evidence="1">The sequence shown here is derived from an EMBL/GenBank/DDBJ whole genome shotgun (WGS) entry which is preliminary data.</text>
</comment>
<organism evidence="1 2">
    <name type="scientific">Nitratidesulfovibrio oxamicus</name>
    <dbReference type="NCBI Taxonomy" id="32016"/>
    <lineage>
        <taxon>Bacteria</taxon>
        <taxon>Pseudomonadati</taxon>
        <taxon>Thermodesulfobacteriota</taxon>
        <taxon>Desulfovibrionia</taxon>
        <taxon>Desulfovibrionales</taxon>
        <taxon>Desulfovibrionaceae</taxon>
        <taxon>Nitratidesulfovibrio</taxon>
    </lineage>
</organism>
<evidence type="ECO:0000313" key="2">
    <source>
        <dbReference type="Proteomes" id="UP001194469"/>
    </source>
</evidence>
<accession>A0ABS0J816</accession>
<protein>
    <submittedName>
        <fullName evidence="1">Uncharacterized protein</fullName>
    </submittedName>
</protein>
<dbReference type="EMBL" id="VRYY01000398">
    <property type="protein sequence ID" value="MBG3877873.1"/>
    <property type="molecule type" value="Genomic_DNA"/>
</dbReference>
<proteinExistence type="predicted"/>
<dbReference type="Proteomes" id="UP001194469">
    <property type="component" value="Unassembled WGS sequence"/>
</dbReference>
<evidence type="ECO:0000313" key="1">
    <source>
        <dbReference type="EMBL" id="MBG3877873.1"/>
    </source>
</evidence>
<name>A0ABS0J816_9BACT</name>
<dbReference type="RefSeq" id="WP_196609926.1">
    <property type="nucleotide sequence ID" value="NZ_VRYY01000398.1"/>
</dbReference>
<gene>
    <name evidence="1" type="ORF">FVW20_12840</name>
</gene>
<sequence>MRQIDRIDRVVERQPHVPSQPKGYDPELMFVECARCGRPVMWEHGRATVVLHGVGVNAADIDEHCMIVTDGCAHCHPEEDEYRLKVIRLSEIVYRDLLRDGEPMGHA</sequence>
<keyword evidence="2" id="KW-1185">Reference proteome</keyword>
<reference evidence="1 2" key="1">
    <citation type="submission" date="2019-08" db="EMBL/GenBank/DDBJ databases">
        <authorList>
            <person name="Luo N."/>
        </authorList>
    </citation>
    <scope>NUCLEOTIDE SEQUENCE [LARGE SCALE GENOMIC DNA]</scope>
    <source>
        <strain evidence="1 2">NCIMB 9442</strain>
    </source>
</reference>